<evidence type="ECO:0000313" key="4">
    <source>
        <dbReference type="EMBL" id="BDB98877.1"/>
    </source>
</evidence>
<dbReference type="InterPro" id="IPR003439">
    <property type="entry name" value="ABC_transporter-like_ATP-bd"/>
</dbReference>
<dbReference type="GeneID" id="68866624"/>
<dbReference type="InterPro" id="IPR027417">
    <property type="entry name" value="P-loop_NTPase"/>
</dbReference>
<reference evidence="4 5" key="1">
    <citation type="journal article" date="2022" name="Microbiol. Resour. Announc.">
        <title>Complete Genome Sequence of the Hyperthermophilic and Acidophilic Archaeon Saccharolobus caldissimus Strain HS-3T.</title>
        <authorList>
            <person name="Sakai H.D."/>
            <person name="Kurosawa N."/>
        </authorList>
    </citation>
    <scope>NUCLEOTIDE SEQUENCE [LARGE SCALE GENOMIC DNA]</scope>
    <source>
        <strain evidence="4 5">JCM32116</strain>
    </source>
</reference>
<evidence type="ECO:0000259" key="3">
    <source>
        <dbReference type="PROSITE" id="PS50893"/>
    </source>
</evidence>
<dbReference type="AlphaFoldDB" id="A0AAQ4CSU6"/>
<dbReference type="Pfam" id="PF00005">
    <property type="entry name" value="ABC_tran"/>
    <property type="match status" value="1"/>
</dbReference>
<gene>
    <name evidence="4" type="ORF">SACC_18940</name>
</gene>
<dbReference type="GO" id="GO:0005524">
    <property type="term" value="F:ATP binding"/>
    <property type="evidence" value="ECO:0007669"/>
    <property type="project" value="UniProtKB-KW"/>
</dbReference>
<dbReference type="RefSeq" id="WP_229569241.1">
    <property type="nucleotide sequence ID" value="NZ_AP025226.1"/>
</dbReference>
<accession>A0AAQ4CSU6</accession>
<protein>
    <submittedName>
        <fullName evidence="4">Multidrug ABC transporter ATP-binding protein</fullName>
    </submittedName>
</protein>
<dbReference type="PROSITE" id="PS50893">
    <property type="entry name" value="ABC_TRANSPORTER_2"/>
    <property type="match status" value="1"/>
</dbReference>
<name>A0AAQ4CSU6_9CREN</name>
<dbReference type="KEGG" id="scas:SACC_18940"/>
<sequence>MTDSQIVVSVTDLRKRIGNKEILKGLSFHVNKGEVFGIVGPNGAGKTTTLRILSGIIKNYHGEVKIFGLPPIKAKENGFIAYMPEDAFPYERLTGYENLEFYAEIYSKGDRELKEKYLKLGIEIAGLGDRIYDKTSEYSRGMKRRLIIARTLMVMPKLALLDEPTSALDVESAVRIRNIILDMARKHNMTIILSSHNMLEVEYLCDKILLINEGKVLSYGEPEEIIKSTSSRNLEEAFIRLISGGKQ</sequence>
<dbReference type="EMBL" id="AP025226">
    <property type="protein sequence ID" value="BDB98877.1"/>
    <property type="molecule type" value="Genomic_DNA"/>
</dbReference>
<organism evidence="4 5">
    <name type="scientific">Saccharolobus caldissimus</name>
    <dbReference type="NCBI Taxonomy" id="1702097"/>
    <lineage>
        <taxon>Archaea</taxon>
        <taxon>Thermoproteota</taxon>
        <taxon>Thermoprotei</taxon>
        <taxon>Sulfolobales</taxon>
        <taxon>Sulfolobaceae</taxon>
        <taxon>Saccharolobus</taxon>
    </lineage>
</organism>
<dbReference type="PANTHER" id="PTHR43613:SF1">
    <property type="entry name" value="ABC TRANSPORTER, ATP-BINDING PROTEIN"/>
    <property type="match status" value="1"/>
</dbReference>
<evidence type="ECO:0000256" key="1">
    <source>
        <dbReference type="ARBA" id="ARBA00022741"/>
    </source>
</evidence>
<dbReference type="Gene3D" id="3.40.50.300">
    <property type="entry name" value="P-loop containing nucleotide triphosphate hydrolases"/>
    <property type="match status" value="1"/>
</dbReference>
<keyword evidence="2 4" id="KW-0067">ATP-binding</keyword>
<feature type="domain" description="ABC transporter" evidence="3">
    <location>
        <begin position="8"/>
        <end position="238"/>
    </location>
</feature>
<evidence type="ECO:0000313" key="5">
    <source>
        <dbReference type="Proteomes" id="UP001319921"/>
    </source>
</evidence>
<dbReference type="InterPro" id="IPR003593">
    <property type="entry name" value="AAA+_ATPase"/>
</dbReference>
<evidence type="ECO:0000256" key="2">
    <source>
        <dbReference type="ARBA" id="ARBA00022840"/>
    </source>
</evidence>
<keyword evidence="5" id="KW-1185">Reference proteome</keyword>
<dbReference type="GO" id="GO:0016887">
    <property type="term" value="F:ATP hydrolysis activity"/>
    <property type="evidence" value="ECO:0007669"/>
    <property type="project" value="InterPro"/>
</dbReference>
<dbReference type="SMART" id="SM00382">
    <property type="entry name" value="AAA"/>
    <property type="match status" value="1"/>
</dbReference>
<dbReference type="CDD" id="cd03230">
    <property type="entry name" value="ABC_DR_subfamily_A"/>
    <property type="match status" value="1"/>
</dbReference>
<dbReference type="SUPFAM" id="SSF52540">
    <property type="entry name" value="P-loop containing nucleoside triphosphate hydrolases"/>
    <property type="match status" value="1"/>
</dbReference>
<dbReference type="Proteomes" id="UP001319921">
    <property type="component" value="Chromosome"/>
</dbReference>
<dbReference type="PANTHER" id="PTHR43613">
    <property type="entry name" value="ABC TRANSPORTER, ATP-BINDING PROTEIN"/>
    <property type="match status" value="1"/>
</dbReference>
<keyword evidence="1" id="KW-0547">Nucleotide-binding</keyword>
<proteinExistence type="predicted"/>